<evidence type="ECO:0000256" key="6">
    <source>
        <dbReference type="ARBA" id="ARBA00022556"/>
    </source>
</evidence>
<dbReference type="Proteomes" id="UP001156666">
    <property type="component" value="Unassembled WGS sequence"/>
</dbReference>
<keyword evidence="14" id="KW-1133">Transmembrane helix</keyword>
<proteinExistence type="inferred from homology"/>
<keyword evidence="7 13" id="KW-0808">Transferase</keyword>
<keyword evidence="16" id="KW-1185">Reference proteome</keyword>
<dbReference type="GO" id="GO:0009245">
    <property type="term" value="P:lipid A biosynthetic process"/>
    <property type="evidence" value="ECO:0007669"/>
    <property type="project" value="UniProtKB-UniRule"/>
</dbReference>
<reference evidence="15" key="1">
    <citation type="journal article" date="2014" name="Int. J. Syst. Evol. Microbiol.">
        <title>Complete genome sequence of Corynebacterium casei LMG S-19264T (=DSM 44701T), isolated from a smear-ripened cheese.</title>
        <authorList>
            <consortium name="US DOE Joint Genome Institute (JGI-PGF)"/>
            <person name="Walter F."/>
            <person name="Albersmeier A."/>
            <person name="Kalinowski J."/>
            <person name="Ruckert C."/>
        </authorList>
    </citation>
    <scope>NUCLEOTIDE SEQUENCE</scope>
    <source>
        <strain evidence="15">NBRC 108769</strain>
    </source>
</reference>
<reference evidence="15" key="2">
    <citation type="submission" date="2023-01" db="EMBL/GenBank/DDBJ databases">
        <title>Draft genome sequence of Portibacter lacus strain NBRC 108769.</title>
        <authorList>
            <person name="Sun Q."/>
            <person name="Mori K."/>
        </authorList>
    </citation>
    <scope>NUCLEOTIDE SEQUENCE</scope>
    <source>
        <strain evidence="15">NBRC 108769</strain>
    </source>
</reference>
<keyword evidence="6 13" id="KW-0441">Lipid A biosynthesis</keyword>
<evidence type="ECO:0000256" key="3">
    <source>
        <dbReference type="ARBA" id="ARBA00012071"/>
    </source>
</evidence>
<comment type="function">
    <text evidence="1 13">Transfers the gamma-phosphate of ATP to the 4'-position of a tetraacyldisaccharide 1-phosphate intermediate (termed DS-1-P) to form tetraacyldisaccharide 1,4'-bis-phosphate (lipid IVA).</text>
</comment>
<dbReference type="Pfam" id="PF02606">
    <property type="entry name" value="LpxK"/>
    <property type="match status" value="1"/>
</dbReference>
<evidence type="ECO:0000256" key="4">
    <source>
        <dbReference type="ARBA" id="ARBA00016436"/>
    </source>
</evidence>
<feature type="transmembrane region" description="Helical" evidence="14">
    <location>
        <begin position="6"/>
        <end position="28"/>
    </location>
</feature>
<keyword evidence="5 13" id="KW-0444">Lipid biosynthesis</keyword>
<accession>A0AA37WFN8</accession>
<dbReference type="InterPro" id="IPR027417">
    <property type="entry name" value="P-loop_NTPase"/>
</dbReference>
<dbReference type="EMBL" id="BSOH01000023">
    <property type="protein sequence ID" value="GLR18822.1"/>
    <property type="molecule type" value="Genomic_DNA"/>
</dbReference>
<keyword evidence="10 13" id="KW-0067">ATP-binding</keyword>
<evidence type="ECO:0000256" key="11">
    <source>
        <dbReference type="ARBA" id="ARBA00023098"/>
    </source>
</evidence>
<dbReference type="GO" id="GO:0009244">
    <property type="term" value="P:lipopolysaccharide core region biosynthetic process"/>
    <property type="evidence" value="ECO:0007669"/>
    <property type="project" value="TreeGrafter"/>
</dbReference>
<evidence type="ECO:0000256" key="14">
    <source>
        <dbReference type="SAM" id="Phobius"/>
    </source>
</evidence>
<dbReference type="AlphaFoldDB" id="A0AA37WFN8"/>
<keyword evidence="14" id="KW-0472">Membrane</keyword>
<evidence type="ECO:0000256" key="9">
    <source>
        <dbReference type="ARBA" id="ARBA00022777"/>
    </source>
</evidence>
<dbReference type="GO" id="GO:0009029">
    <property type="term" value="F:lipid-A 4'-kinase activity"/>
    <property type="evidence" value="ECO:0007669"/>
    <property type="project" value="UniProtKB-UniRule"/>
</dbReference>
<dbReference type="RefSeq" id="WP_262914138.1">
    <property type="nucleotide sequence ID" value="NZ_BSOH01000023.1"/>
</dbReference>
<gene>
    <name evidence="13 15" type="primary">lpxK</name>
    <name evidence="15" type="ORF">GCM10007940_34380</name>
</gene>
<evidence type="ECO:0000256" key="5">
    <source>
        <dbReference type="ARBA" id="ARBA00022516"/>
    </source>
</evidence>
<sequence length="355" mass="40794">MVQNVLVKLLLSPFSLLYGLIISMRNFFFHIGLIKRSSFNIPVINIGNLSIGGAGKTPHVEYLIRLLKPYINTSVLSRGYGRKSKGFLFVEPGGNANDFGDEPLQYKRKNKDLVVAVSESRALGIPEMIKNYPTIHTVLLDDAFQHLAVEASLDILLTEQTNLFTDDYLLPSGRLREWRSAYKRADIIIVTKCRPGFDEEQKASIIDKIKPEPNQKIFFSHYVYGDPYNIYNAQQRVKLDEHNTILMVSAIANTDYLSHYLESLGCELEHIQFEDHHYFTEHEVSVIKETYEKIENPNKILLSSEKDAMRLDLHQKFIVSNQIPIFALPIKVEFLFEEGKLFDEAIKSHLINFKI</sequence>
<dbReference type="PANTHER" id="PTHR42724">
    <property type="entry name" value="TETRAACYLDISACCHARIDE 4'-KINASE"/>
    <property type="match status" value="1"/>
</dbReference>
<comment type="similarity">
    <text evidence="13">Belongs to the LpxK family.</text>
</comment>
<dbReference type="InterPro" id="IPR003758">
    <property type="entry name" value="LpxK"/>
</dbReference>
<dbReference type="EC" id="2.7.1.130" evidence="3 13"/>
<evidence type="ECO:0000256" key="1">
    <source>
        <dbReference type="ARBA" id="ARBA00002274"/>
    </source>
</evidence>
<dbReference type="SUPFAM" id="SSF52540">
    <property type="entry name" value="P-loop containing nucleoside triphosphate hydrolases"/>
    <property type="match status" value="1"/>
</dbReference>
<dbReference type="GO" id="GO:0005886">
    <property type="term" value="C:plasma membrane"/>
    <property type="evidence" value="ECO:0007669"/>
    <property type="project" value="TreeGrafter"/>
</dbReference>
<evidence type="ECO:0000256" key="7">
    <source>
        <dbReference type="ARBA" id="ARBA00022679"/>
    </source>
</evidence>
<comment type="pathway">
    <text evidence="2 13">Glycolipid biosynthesis; lipid IV(A) biosynthesis; lipid IV(A) from (3R)-3-hydroxytetradecanoyl-[acyl-carrier-protein] and UDP-N-acetyl-alpha-D-glucosamine: step 6/6.</text>
</comment>
<evidence type="ECO:0000256" key="13">
    <source>
        <dbReference type="HAMAP-Rule" id="MF_00409"/>
    </source>
</evidence>
<comment type="caution">
    <text evidence="15">The sequence shown here is derived from an EMBL/GenBank/DDBJ whole genome shotgun (WGS) entry which is preliminary data.</text>
</comment>
<keyword evidence="14" id="KW-0812">Transmembrane</keyword>
<dbReference type="PANTHER" id="PTHR42724:SF1">
    <property type="entry name" value="TETRAACYLDISACCHARIDE 4'-KINASE, MITOCHONDRIAL-RELATED"/>
    <property type="match status" value="1"/>
</dbReference>
<comment type="catalytic activity">
    <reaction evidence="13">
        <text>a lipid A disaccharide + ATP = a lipid IVA + ADP + H(+)</text>
        <dbReference type="Rhea" id="RHEA:67840"/>
        <dbReference type="ChEBI" id="CHEBI:15378"/>
        <dbReference type="ChEBI" id="CHEBI:30616"/>
        <dbReference type="ChEBI" id="CHEBI:176343"/>
        <dbReference type="ChEBI" id="CHEBI:176425"/>
        <dbReference type="ChEBI" id="CHEBI:456216"/>
        <dbReference type="EC" id="2.7.1.130"/>
    </reaction>
</comment>
<evidence type="ECO:0000313" key="16">
    <source>
        <dbReference type="Proteomes" id="UP001156666"/>
    </source>
</evidence>
<keyword evidence="11 13" id="KW-0443">Lipid metabolism</keyword>
<protein>
    <recommendedName>
        <fullName evidence="4 13">Tetraacyldisaccharide 4'-kinase</fullName>
        <ecNumber evidence="3 13">2.7.1.130</ecNumber>
    </recommendedName>
    <alternativeName>
        <fullName evidence="12 13">Lipid A 4'-kinase</fullName>
    </alternativeName>
</protein>
<feature type="binding site" evidence="13">
    <location>
        <begin position="50"/>
        <end position="57"/>
    </location>
    <ligand>
        <name>ATP</name>
        <dbReference type="ChEBI" id="CHEBI:30616"/>
    </ligand>
</feature>
<name>A0AA37WFN8_9BACT</name>
<evidence type="ECO:0000256" key="2">
    <source>
        <dbReference type="ARBA" id="ARBA00004870"/>
    </source>
</evidence>
<evidence type="ECO:0000256" key="12">
    <source>
        <dbReference type="ARBA" id="ARBA00029757"/>
    </source>
</evidence>
<dbReference type="GO" id="GO:0005524">
    <property type="term" value="F:ATP binding"/>
    <property type="evidence" value="ECO:0007669"/>
    <property type="project" value="UniProtKB-UniRule"/>
</dbReference>
<evidence type="ECO:0000256" key="8">
    <source>
        <dbReference type="ARBA" id="ARBA00022741"/>
    </source>
</evidence>
<evidence type="ECO:0000313" key="15">
    <source>
        <dbReference type="EMBL" id="GLR18822.1"/>
    </source>
</evidence>
<keyword evidence="8 13" id="KW-0547">Nucleotide-binding</keyword>
<keyword evidence="9 13" id="KW-0418">Kinase</keyword>
<dbReference type="NCBIfam" id="TIGR00682">
    <property type="entry name" value="lpxK"/>
    <property type="match status" value="1"/>
</dbReference>
<organism evidence="15 16">
    <name type="scientific">Portibacter lacus</name>
    <dbReference type="NCBI Taxonomy" id="1099794"/>
    <lineage>
        <taxon>Bacteria</taxon>
        <taxon>Pseudomonadati</taxon>
        <taxon>Bacteroidota</taxon>
        <taxon>Saprospiria</taxon>
        <taxon>Saprospirales</taxon>
        <taxon>Haliscomenobacteraceae</taxon>
        <taxon>Portibacter</taxon>
    </lineage>
</organism>
<dbReference type="HAMAP" id="MF_00409">
    <property type="entry name" value="LpxK"/>
    <property type="match status" value="1"/>
</dbReference>
<evidence type="ECO:0000256" key="10">
    <source>
        <dbReference type="ARBA" id="ARBA00022840"/>
    </source>
</evidence>